<evidence type="ECO:0000313" key="1">
    <source>
        <dbReference type="EMBL" id="CAK9085247.1"/>
    </source>
</evidence>
<keyword evidence="2" id="KW-1185">Reference proteome</keyword>
<evidence type="ECO:0000313" key="2">
    <source>
        <dbReference type="Proteomes" id="UP001642464"/>
    </source>
</evidence>
<proteinExistence type="predicted"/>
<protein>
    <submittedName>
        <fullName evidence="1">Uncharacterized protein</fullName>
    </submittedName>
</protein>
<name>A0ABP0QAH9_9DINO</name>
<reference evidence="1 2" key="1">
    <citation type="submission" date="2024-02" db="EMBL/GenBank/DDBJ databases">
        <authorList>
            <person name="Chen Y."/>
            <person name="Shah S."/>
            <person name="Dougan E. K."/>
            <person name="Thang M."/>
            <person name="Chan C."/>
        </authorList>
    </citation>
    <scope>NUCLEOTIDE SEQUENCE [LARGE SCALE GENOMIC DNA]</scope>
</reference>
<gene>
    <name evidence="1" type="ORF">SCF082_LOCUS40387</name>
</gene>
<accession>A0ABP0QAH9</accession>
<dbReference type="EMBL" id="CAXAMM010039263">
    <property type="protein sequence ID" value="CAK9085247.1"/>
    <property type="molecule type" value="Genomic_DNA"/>
</dbReference>
<sequence>MFKRHCLGHPQVQPDGQQRALHYRYRITPQDAINAYKPKELDASMSRVGMRSAMLGAIFKGKYNNLPQSDWVRLVWEVSVGDEAPAVMTPLKPKFYLLGTLTVDAGQAVRLN</sequence>
<organism evidence="1 2">
    <name type="scientific">Durusdinium trenchii</name>
    <dbReference type="NCBI Taxonomy" id="1381693"/>
    <lineage>
        <taxon>Eukaryota</taxon>
        <taxon>Sar</taxon>
        <taxon>Alveolata</taxon>
        <taxon>Dinophyceae</taxon>
        <taxon>Suessiales</taxon>
        <taxon>Symbiodiniaceae</taxon>
        <taxon>Durusdinium</taxon>
    </lineage>
</organism>
<comment type="caution">
    <text evidence="1">The sequence shown here is derived from an EMBL/GenBank/DDBJ whole genome shotgun (WGS) entry which is preliminary data.</text>
</comment>
<dbReference type="Proteomes" id="UP001642464">
    <property type="component" value="Unassembled WGS sequence"/>
</dbReference>